<dbReference type="AlphaFoldDB" id="A0A7J5Z3X9"/>
<reference evidence="2 3" key="1">
    <citation type="submission" date="2020-03" db="EMBL/GenBank/DDBJ databases">
        <title>Dissostichus mawsoni Genome sequencing and assembly.</title>
        <authorList>
            <person name="Park H."/>
        </authorList>
    </citation>
    <scope>NUCLEOTIDE SEQUENCE [LARGE SCALE GENOMIC DNA]</scope>
    <source>
        <strain evidence="2">DM0001</strain>
        <tissue evidence="2">Muscle</tissue>
    </source>
</reference>
<sequence>MTESGEITEEVKALIPSGRKKRERGGGKAHQESKEIEDQEEITGRREPLVPAAEMVSLAPPETPAPLDLQGLMDPLDLNFAAQMAGGFDEKSGGAQMGVMQGPMVSER</sequence>
<evidence type="ECO:0000313" key="3">
    <source>
        <dbReference type="Proteomes" id="UP000518266"/>
    </source>
</evidence>
<proteinExistence type="predicted"/>
<evidence type="ECO:0000313" key="2">
    <source>
        <dbReference type="EMBL" id="KAF3856532.1"/>
    </source>
</evidence>
<dbReference type="OrthoDB" id="10591024at2759"/>
<organism evidence="2 3">
    <name type="scientific">Dissostichus mawsoni</name>
    <name type="common">Antarctic cod</name>
    <dbReference type="NCBI Taxonomy" id="36200"/>
    <lineage>
        <taxon>Eukaryota</taxon>
        <taxon>Metazoa</taxon>
        <taxon>Chordata</taxon>
        <taxon>Craniata</taxon>
        <taxon>Vertebrata</taxon>
        <taxon>Euteleostomi</taxon>
        <taxon>Actinopterygii</taxon>
        <taxon>Neopterygii</taxon>
        <taxon>Teleostei</taxon>
        <taxon>Neoteleostei</taxon>
        <taxon>Acanthomorphata</taxon>
        <taxon>Eupercaria</taxon>
        <taxon>Perciformes</taxon>
        <taxon>Notothenioidei</taxon>
        <taxon>Nototheniidae</taxon>
        <taxon>Dissostichus</taxon>
    </lineage>
</organism>
<protein>
    <submittedName>
        <fullName evidence="2">Uncharacterized protein</fullName>
    </submittedName>
</protein>
<dbReference type="Proteomes" id="UP000518266">
    <property type="component" value="Unassembled WGS sequence"/>
</dbReference>
<feature type="region of interest" description="Disordered" evidence="1">
    <location>
        <begin position="1"/>
        <end position="46"/>
    </location>
</feature>
<dbReference type="EMBL" id="JAAKFY010000006">
    <property type="protein sequence ID" value="KAF3856532.1"/>
    <property type="molecule type" value="Genomic_DNA"/>
</dbReference>
<keyword evidence="3" id="KW-1185">Reference proteome</keyword>
<feature type="compositionally biased region" description="Basic and acidic residues" evidence="1">
    <location>
        <begin position="24"/>
        <end position="46"/>
    </location>
</feature>
<name>A0A7J5Z3X9_DISMA</name>
<comment type="caution">
    <text evidence="2">The sequence shown here is derived from an EMBL/GenBank/DDBJ whole genome shotgun (WGS) entry which is preliminary data.</text>
</comment>
<accession>A0A7J5Z3X9</accession>
<evidence type="ECO:0000256" key="1">
    <source>
        <dbReference type="SAM" id="MobiDB-lite"/>
    </source>
</evidence>
<gene>
    <name evidence="2" type="ORF">F7725_017255</name>
</gene>